<evidence type="ECO:0000256" key="1">
    <source>
        <dbReference type="PROSITE-ProRule" id="PRU00176"/>
    </source>
</evidence>
<evidence type="ECO:0000313" key="4">
    <source>
        <dbReference type="EMBL" id="ACO61007.1"/>
    </source>
</evidence>
<dbReference type="InterPro" id="IPR000504">
    <property type="entry name" value="RRM_dom"/>
</dbReference>
<dbReference type="Proteomes" id="UP000002009">
    <property type="component" value="Chromosome 2"/>
</dbReference>
<feature type="region of interest" description="Disordered" evidence="2">
    <location>
        <begin position="15"/>
        <end position="46"/>
    </location>
</feature>
<feature type="compositionally biased region" description="Low complexity" evidence="2">
    <location>
        <begin position="159"/>
        <end position="176"/>
    </location>
</feature>
<accession>C1DYV2</accession>
<feature type="domain" description="RRM" evidence="3">
    <location>
        <begin position="56"/>
        <end position="136"/>
    </location>
</feature>
<evidence type="ECO:0000313" key="5">
    <source>
        <dbReference type="Proteomes" id="UP000002009"/>
    </source>
</evidence>
<keyword evidence="1" id="KW-0694">RNA-binding</keyword>
<dbReference type="PANTHER" id="PTHR32343">
    <property type="entry name" value="SERINE/ARGININE-RICH SPLICING FACTOR"/>
    <property type="match status" value="1"/>
</dbReference>
<dbReference type="InParanoid" id="C1DYV2"/>
<dbReference type="SUPFAM" id="SSF54928">
    <property type="entry name" value="RNA-binding domain, RBD"/>
    <property type="match status" value="1"/>
</dbReference>
<dbReference type="GeneID" id="8241426"/>
<protein>
    <recommendedName>
        <fullName evidence="3">RRM domain-containing protein</fullName>
    </recommendedName>
</protein>
<dbReference type="EMBL" id="CP001323">
    <property type="protein sequence ID" value="ACO61007.1"/>
    <property type="molecule type" value="Genomic_DNA"/>
</dbReference>
<dbReference type="KEGG" id="mis:MICPUN_55816"/>
<feature type="region of interest" description="Disordered" evidence="2">
    <location>
        <begin position="153"/>
        <end position="176"/>
    </location>
</feature>
<dbReference type="AlphaFoldDB" id="C1DYV2"/>
<sequence>MQPGYGYGYGPPQGYAPAPGYGMPPQQPAYGYGAPGGPPPRPRSENTAEDLDRIARTIHVGGIRGLKGTPGVNPGEEITEDDLAAFFGNDGEVVGVRINASNCWIEFAEAAGAISALAKDGTESGGHHLRVSASKTPIRSNGYLKGRQIQLERAKERATASGSPAPTTAAAAPTEAARQMSVDEIVNAVRVEVNHAVEAAKAQGTLVTVAPPPPVAAVSAAVNAGG</sequence>
<dbReference type="PROSITE" id="PS50102">
    <property type="entry name" value="RRM"/>
    <property type="match status" value="1"/>
</dbReference>
<gene>
    <name evidence="4" type="ORF">MICPUN_55816</name>
</gene>
<evidence type="ECO:0000256" key="2">
    <source>
        <dbReference type="SAM" id="MobiDB-lite"/>
    </source>
</evidence>
<dbReference type="STRING" id="296587.C1DYV2"/>
<dbReference type="OrthoDB" id="7763451at2759"/>
<organism evidence="4 5">
    <name type="scientific">Micromonas commoda (strain RCC299 / NOUM17 / CCMP2709)</name>
    <name type="common">Picoplanktonic green alga</name>
    <dbReference type="NCBI Taxonomy" id="296587"/>
    <lineage>
        <taxon>Eukaryota</taxon>
        <taxon>Viridiplantae</taxon>
        <taxon>Chlorophyta</taxon>
        <taxon>Mamiellophyceae</taxon>
        <taxon>Mamiellales</taxon>
        <taxon>Mamiellaceae</taxon>
        <taxon>Micromonas</taxon>
    </lineage>
</organism>
<dbReference type="GO" id="GO:0003723">
    <property type="term" value="F:RNA binding"/>
    <property type="evidence" value="ECO:0007669"/>
    <property type="project" value="UniProtKB-UniRule"/>
</dbReference>
<evidence type="ECO:0000259" key="3">
    <source>
        <dbReference type="PROSITE" id="PS50102"/>
    </source>
</evidence>
<keyword evidence="5" id="KW-1185">Reference proteome</keyword>
<reference evidence="4 5" key="1">
    <citation type="journal article" date="2009" name="Science">
        <title>Green evolution and dynamic adaptations revealed by genomes of the marine picoeukaryotes Micromonas.</title>
        <authorList>
            <person name="Worden A.Z."/>
            <person name="Lee J.H."/>
            <person name="Mock T."/>
            <person name="Rouze P."/>
            <person name="Simmons M.P."/>
            <person name="Aerts A.L."/>
            <person name="Allen A.E."/>
            <person name="Cuvelier M.L."/>
            <person name="Derelle E."/>
            <person name="Everett M.V."/>
            <person name="Foulon E."/>
            <person name="Grimwood J."/>
            <person name="Gundlach H."/>
            <person name="Henrissat B."/>
            <person name="Napoli C."/>
            <person name="McDonald S.M."/>
            <person name="Parker M.S."/>
            <person name="Rombauts S."/>
            <person name="Salamov A."/>
            <person name="Von Dassow P."/>
            <person name="Badger J.H."/>
            <person name="Coutinho P.M."/>
            <person name="Demir E."/>
            <person name="Dubchak I."/>
            <person name="Gentemann C."/>
            <person name="Eikrem W."/>
            <person name="Gready J.E."/>
            <person name="John U."/>
            <person name="Lanier W."/>
            <person name="Lindquist E.A."/>
            <person name="Lucas S."/>
            <person name="Mayer K.F."/>
            <person name="Moreau H."/>
            <person name="Not F."/>
            <person name="Otillar R."/>
            <person name="Panaud O."/>
            <person name="Pangilinan J."/>
            <person name="Paulsen I."/>
            <person name="Piegu B."/>
            <person name="Poliakov A."/>
            <person name="Robbens S."/>
            <person name="Schmutz J."/>
            <person name="Toulza E."/>
            <person name="Wyss T."/>
            <person name="Zelensky A."/>
            <person name="Zhou K."/>
            <person name="Armbrust E.V."/>
            <person name="Bhattacharya D."/>
            <person name="Goodenough U.W."/>
            <person name="Van de Peer Y."/>
            <person name="Grigoriev I.V."/>
        </authorList>
    </citation>
    <scope>NUCLEOTIDE SEQUENCE [LARGE SCALE GENOMIC DNA]</scope>
    <source>
        <strain evidence="5">RCC299 / NOUM17</strain>
    </source>
</reference>
<dbReference type="SMART" id="SM00360">
    <property type="entry name" value="RRM"/>
    <property type="match status" value="1"/>
</dbReference>
<dbReference type="Pfam" id="PF08952">
    <property type="entry name" value="DUF1866"/>
    <property type="match status" value="1"/>
</dbReference>
<dbReference type="InterPro" id="IPR015047">
    <property type="entry name" value="SYNJ1/2_RRM"/>
</dbReference>
<feature type="compositionally biased region" description="Low complexity" evidence="2">
    <location>
        <begin position="15"/>
        <end position="32"/>
    </location>
</feature>
<dbReference type="RefSeq" id="XP_002499749.1">
    <property type="nucleotide sequence ID" value="XM_002499703.1"/>
</dbReference>
<dbReference type="Gene3D" id="3.30.70.330">
    <property type="match status" value="1"/>
</dbReference>
<dbReference type="InterPro" id="IPR035979">
    <property type="entry name" value="RBD_domain_sf"/>
</dbReference>
<dbReference type="PANTHER" id="PTHR32343:SF22">
    <property type="entry name" value="LD29830P"/>
    <property type="match status" value="1"/>
</dbReference>
<proteinExistence type="predicted"/>
<dbReference type="InterPro" id="IPR012677">
    <property type="entry name" value="Nucleotide-bd_a/b_plait_sf"/>
</dbReference>
<name>C1DYV2_MICCC</name>